<sequence>MPGERMPRLRWLPAVGVAAYLAGTLLQVAAPSASPWDATLIGAGIAVLLASYPDGRVRYVWAAAAAILMIGLCAALPVAPGLLISPWWNPVILVLSAILVVGALTRYARSLDTEDRERVRWAALGALVTFGGMGTLLVMSARMHPPGIGSLGPAGAAAAAVFVFAFAACLIVGLVAPRLLPVDSILWWLIALGLAAAALGGVAAVIDPYGSGWSTAAVAVLALPVVASSAWLATGIVYRGRRSPRASGERFQRRLEATGRAEAAPAVLVASIAESLRAAGVAFDVGGVVSAETGRLRGDEEQVPIAFNGSVLGELRIAPRPGETALTRRDRAVVTELARRAAPALHDAATVTELQHTRDRLIRAREEERRELRRELHDDLSPALAGVALAADGLVRSLPQGADRQAASALLADAKDAAARARELAYGLRPAVLDDRGLLAAIRDRVGADSRVEIHAASLPDSLPAAVELAALRIVQEAVTNARRHADASRIAVHIGGKDGAMRIRVEDDGVGMPALPSPGMGLRSIKDRAEELGGSARIAVGSRGGTLVEASLPLGAP</sequence>
<accession>A0A853CWV3</accession>
<dbReference type="CDD" id="cd16917">
    <property type="entry name" value="HATPase_UhpB-NarQ-NarX-like"/>
    <property type="match status" value="1"/>
</dbReference>
<dbReference type="AlphaFoldDB" id="A0A853CWV3"/>
<dbReference type="Pfam" id="PF07730">
    <property type="entry name" value="HisKA_3"/>
    <property type="match status" value="1"/>
</dbReference>
<feature type="transmembrane region" description="Helical" evidence="5">
    <location>
        <begin position="212"/>
        <end position="238"/>
    </location>
</feature>
<feature type="coiled-coil region" evidence="4">
    <location>
        <begin position="351"/>
        <end position="378"/>
    </location>
</feature>
<evidence type="ECO:0000256" key="4">
    <source>
        <dbReference type="SAM" id="Coils"/>
    </source>
</evidence>
<name>A0A853CWV3_9MICO</name>
<feature type="transmembrane region" description="Helical" evidence="5">
    <location>
        <begin position="12"/>
        <end position="30"/>
    </location>
</feature>
<dbReference type="SUPFAM" id="SSF55874">
    <property type="entry name" value="ATPase domain of HSP90 chaperone/DNA topoisomerase II/histidine kinase"/>
    <property type="match status" value="1"/>
</dbReference>
<dbReference type="GO" id="GO:0046983">
    <property type="term" value="F:protein dimerization activity"/>
    <property type="evidence" value="ECO:0007669"/>
    <property type="project" value="InterPro"/>
</dbReference>
<dbReference type="InterPro" id="IPR036890">
    <property type="entry name" value="HATPase_C_sf"/>
</dbReference>
<keyword evidence="4" id="KW-0175">Coiled coil</keyword>
<dbReference type="InterPro" id="IPR050482">
    <property type="entry name" value="Sensor_HK_TwoCompSys"/>
</dbReference>
<dbReference type="GO" id="GO:0016020">
    <property type="term" value="C:membrane"/>
    <property type="evidence" value="ECO:0007669"/>
    <property type="project" value="InterPro"/>
</dbReference>
<feature type="domain" description="Histidine kinase/HSP90-like ATPase" evidence="6">
    <location>
        <begin position="466"/>
        <end position="557"/>
    </location>
</feature>
<keyword evidence="2 7" id="KW-0418">Kinase</keyword>
<organism evidence="7 8">
    <name type="scientific">Leifsonia shinshuensis</name>
    <dbReference type="NCBI Taxonomy" id="150026"/>
    <lineage>
        <taxon>Bacteria</taxon>
        <taxon>Bacillati</taxon>
        <taxon>Actinomycetota</taxon>
        <taxon>Actinomycetes</taxon>
        <taxon>Micrococcales</taxon>
        <taxon>Microbacteriaceae</taxon>
        <taxon>Leifsonia</taxon>
    </lineage>
</organism>
<dbReference type="RefSeq" id="WP_179605230.1">
    <property type="nucleotide sequence ID" value="NZ_BAABEH010000001.1"/>
</dbReference>
<dbReference type="SMART" id="SM00387">
    <property type="entry name" value="HATPase_c"/>
    <property type="match status" value="1"/>
</dbReference>
<feature type="transmembrane region" description="Helical" evidence="5">
    <location>
        <begin position="185"/>
        <end position="206"/>
    </location>
</feature>
<dbReference type="Pfam" id="PF02518">
    <property type="entry name" value="HATPase_c"/>
    <property type="match status" value="1"/>
</dbReference>
<dbReference type="Proteomes" id="UP000578352">
    <property type="component" value="Unassembled WGS sequence"/>
</dbReference>
<comment type="caution">
    <text evidence="7">The sequence shown here is derived from an EMBL/GenBank/DDBJ whole genome shotgun (WGS) entry which is preliminary data.</text>
</comment>
<feature type="transmembrane region" description="Helical" evidence="5">
    <location>
        <begin position="59"/>
        <end position="79"/>
    </location>
</feature>
<evidence type="ECO:0000256" key="2">
    <source>
        <dbReference type="ARBA" id="ARBA00022777"/>
    </source>
</evidence>
<dbReference type="Gene3D" id="1.20.5.1930">
    <property type="match status" value="1"/>
</dbReference>
<dbReference type="PANTHER" id="PTHR24421">
    <property type="entry name" value="NITRATE/NITRITE SENSOR PROTEIN NARX-RELATED"/>
    <property type="match status" value="1"/>
</dbReference>
<dbReference type="EMBL" id="JACCFL010000001">
    <property type="protein sequence ID" value="NYJ23290.1"/>
    <property type="molecule type" value="Genomic_DNA"/>
</dbReference>
<dbReference type="Gene3D" id="3.30.565.10">
    <property type="entry name" value="Histidine kinase-like ATPase, C-terminal domain"/>
    <property type="match status" value="1"/>
</dbReference>
<protein>
    <submittedName>
        <fullName evidence="7">Signal transduction histidine kinase</fullName>
    </submittedName>
</protein>
<dbReference type="InterPro" id="IPR003594">
    <property type="entry name" value="HATPase_dom"/>
</dbReference>
<evidence type="ECO:0000313" key="8">
    <source>
        <dbReference type="Proteomes" id="UP000578352"/>
    </source>
</evidence>
<feature type="transmembrane region" description="Helical" evidence="5">
    <location>
        <begin position="121"/>
        <end position="142"/>
    </location>
</feature>
<keyword evidence="1" id="KW-0808">Transferase</keyword>
<feature type="transmembrane region" description="Helical" evidence="5">
    <location>
        <begin position="91"/>
        <end position="109"/>
    </location>
</feature>
<keyword evidence="5" id="KW-1133">Transmembrane helix</keyword>
<feature type="transmembrane region" description="Helical" evidence="5">
    <location>
        <begin position="154"/>
        <end position="176"/>
    </location>
</feature>
<keyword evidence="3" id="KW-0902">Two-component regulatory system</keyword>
<keyword evidence="5" id="KW-0472">Membrane</keyword>
<feature type="transmembrane region" description="Helical" evidence="5">
    <location>
        <begin position="36"/>
        <end position="52"/>
    </location>
</feature>
<gene>
    <name evidence="7" type="ORF">HNR13_001577</name>
</gene>
<evidence type="ECO:0000259" key="6">
    <source>
        <dbReference type="SMART" id="SM00387"/>
    </source>
</evidence>
<dbReference type="InterPro" id="IPR011712">
    <property type="entry name" value="Sig_transdc_His_kin_sub3_dim/P"/>
</dbReference>
<evidence type="ECO:0000256" key="1">
    <source>
        <dbReference type="ARBA" id="ARBA00022679"/>
    </source>
</evidence>
<evidence type="ECO:0000256" key="3">
    <source>
        <dbReference type="ARBA" id="ARBA00023012"/>
    </source>
</evidence>
<evidence type="ECO:0000256" key="5">
    <source>
        <dbReference type="SAM" id="Phobius"/>
    </source>
</evidence>
<proteinExistence type="predicted"/>
<reference evidence="7 8" key="1">
    <citation type="submission" date="2020-07" db="EMBL/GenBank/DDBJ databases">
        <title>Sequencing the genomes of 1000 actinobacteria strains.</title>
        <authorList>
            <person name="Klenk H.-P."/>
        </authorList>
    </citation>
    <scope>NUCLEOTIDE SEQUENCE [LARGE SCALE GENOMIC DNA]</scope>
    <source>
        <strain evidence="7 8">DSM 15165</strain>
    </source>
</reference>
<keyword evidence="5" id="KW-0812">Transmembrane</keyword>
<evidence type="ECO:0000313" key="7">
    <source>
        <dbReference type="EMBL" id="NYJ23290.1"/>
    </source>
</evidence>
<dbReference type="GO" id="GO:0000155">
    <property type="term" value="F:phosphorelay sensor kinase activity"/>
    <property type="evidence" value="ECO:0007669"/>
    <property type="project" value="InterPro"/>
</dbReference>